<comment type="caution">
    <text evidence="3">The sequence shown here is derived from an EMBL/GenBank/DDBJ whole genome shotgun (WGS) entry which is preliminary data.</text>
</comment>
<dbReference type="InterPro" id="IPR008538">
    <property type="entry name" value="Uma2"/>
</dbReference>
<dbReference type="RefSeq" id="WP_284348947.1">
    <property type="nucleotide sequence ID" value="NZ_BRXS01000002.1"/>
</dbReference>
<evidence type="ECO:0000313" key="3">
    <source>
        <dbReference type="EMBL" id="GLC24500.1"/>
    </source>
</evidence>
<accession>A0AA37Q0Q7</accession>
<dbReference type="CDD" id="cd06260">
    <property type="entry name" value="DUF820-like"/>
    <property type="match status" value="1"/>
</dbReference>
<dbReference type="SUPFAM" id="SSF52980">
    <property type="entry name" value="Restriction endonuclease-like"/>
    <property type="match status" value="1"/>
</dbReference>
<evidence type="ECO:0000313" key="4">
    <source>
        <dbReference type="Proteomes" id="UP001161325"/>
    </source>
</evidence>
<dbReference type="InterPro" id="IPR011335">
    <property type="entry name" value="Restrct_endonuc-II-like"/>
</dbReference>
<dbReference type="Gene3D" id="3.90.1570.10">
    <property type="entry name" value="tt1808, chain A"/>
    <property type="match status" value="1"/>
</dbReference>
<dbReference type="Proteomes" id="UP001161325">
    <property type="component" value="Unassembled WGS sequence"/>
</dbReference>
<dbReference type="AlphaFoldDB" id="A0AA37Q0Q7"/>
<organism evidence="3 4">
    <name type="scientific">Roseisolibacter agri</name>
    <dbReference type="NCBI Taxonomy" id="2014610"/>
    <lineage>
        <taxon>Bacteria</taxon>
        <taxon>Pseudomonadati</taxon>
        <taxon>Gemmatimonadota</taxon>
        <taxon>Gemmatimonadia</taxon>
        <taxon>Gemmatimonadales</taxon>
        <taxon>Gemmatimonadaceae</taxon>
        <taxon>Roseisolibacter</taxon>
    </lineage>
</organism>
<reference evidence="3" key="1">
    <citation type="submission" date="2022-08" db="EMBL/GenBank/DDBJ databases">
        <title>Draft genome sequencing of Roseisolibacter agri AW1220.</title>
        <authorList>
            <person name="Tobiishi Y."/>
            <person name="Tonouchi A."/>
        </authorList>
    </citation>
    <scope>NUCLEOTIDE SEQUENCE</scope>
    <source>
        <strain evidence="3">AW1220</strain>
    </source>
</reference>
<dbReference type="PANTHER" id="PTHR36558">
    <property type="entry name" value="GLR1098 PROTEIN"/>
    <property type="match status" value="1"/>
</dbReference>
<evidence type="ECO:0000256" key="1">
    <source>
        <dbReference type="SAM" id="MobiDB-lite"/>
    </source>
</evidence>
<feature type="domain" description="Putative restriction endonuclease" evidence="2">
    <location>
        <begin position="25"/>
        <end position="191"/>
    </location>
</feature>
<gene>
    <name evidence="3" type="ORF">rosag_10130</name>
</gene>
<dbReference type="Pfam" id="PF05685">
    <property type="entry name" value="Uma2"/>
    <property type="match status" value="1"/>
</dbReference>
<dbReference type="EMBL" id="BRXS01000002">
    <property type="protein sequence ID" value="GLC24500.1"/>
    <property type="molecule type" value="Genomic_DNA"/>
</dbReference>
<proteinExistence type="predicted"/>
<dbReference type="PANTHER" id="PTHR36558:SF1">
    <property type="entry name" value="RESTRICTION ENDONUCLEASE DOMAIN-CONTAINING PROTEIN-RELATED"/>
    <property type="match status" value="1"/>
</dbReference>
<protein>
    <recommendedName>
        <fullName evidence="2">Putative restriction endonuclease domain-containing protein</fullName>
    </recommendedName>
</protein>
<keyword evidence="4" id="KW-1185">Reference proteome</keyword>
<evidence type="ECO:0000259" key="2">
    <source>
        <dbReference type="Pfam" id="PF05685"/>
    </source>
</evidence>
<sequence>MAFRIPDGQLPDDAPAEPIGPMSYDAYLRFSESRELRYEYVGGFAYAMSGGTLAHHDIGLNVAVGLRTRTRGTACRAYHQGFRIRTPRGDVYYPDTMVSCGPRPSDDALDLTDPCLVIEVLSPSTARTDLGEKRIAYQEIASLQAYLVIEATWRAVHRHWRDDTGEWQRETISGASGSVPLPCPVGATLTLDEIYEDVQVPNESPRPRRVFEQPETTTAGAS</sequence>
<name>A0AA37Q0Q7_9BACT</name>
<feature type="region of interest" description="Disordered" evidence="1">
    <location>
        <begin position="201"/>
        <end position="222"/>
    </location>
</feature>
<dbReference type="InterPro" id="IPR012296">
    <property type="entry name" value="Nuclease_put_TT1808"/>
</dbReference>